<dbReference type="OrthoDB" id="7042322at2759"/>
<keyword evidence="1" id="KW-1133">Transmembrane helix</keyword>
<evidence type="ECO:0000313" key="3">
    <source>
        <dbReference type="Proteomes" id="UP000037510"/>
    </source>
</evidence>
<reference evidence="2 3" key="1">
    <citation type="journal article" date="2015" name="Genome Biol. Evol.">
        <title>The genome of winter moth (Operophtera brumata) provides a genomic perspective on sexual dimorphism and phenology.</title>
        <authorList>
            <person name="Derks M.F."/>
            <person name="Smit S."/>
            <person name="Salis L."/>
            <person name="Schijlen E."/>
            <person name="Bossers A."/>
            <person name="Mateman C."/>
            <person name="Pijl A.S."/>
            <person name="de Ridder D."/>
            <person name="Groenen M.A."/>
            <person name="Visser M.E."/>
            <person name="Megens H.J."/>
        </authorList>
    </citation>
    <scope>NUCLEOTIDE SEQUENCE [LARGE SCALE GENOMIC DNA]</scope>
    <source>
        <strain evidence="2">WM2013NL</strain>
        <tissue evidence="2">Head and thorax</tissue>
    </source>
</reference>
<keyword evidence="1" id="KW-0812">Transmembrane</keyword>
<evidence type="ECO:0000313" key="2">
    <source>
        <dbReference type="EMBL" id="KOB73545.1"/>
    </source>
</evidence>
<sequence>MAHIRQFCCDDETGEVITYEVNEETGEPCLENYSPIYYDNRNSQEHQPKNTAFPQNGYMCKTKKFQTLKAKILSGSNTISHRMLLLPTLMFCPAILCSILSLLEVYLHIRCHKKNRMLDDPNLYYRSPFHIISSMFCGVCRDIDSASKVGQLQDKRRDRYDYFRGIAI</sequence>
<keyword evidence="3" id="KW-1185">Reference proteome</keyword>
<evidence type="ECO:0000256" key="1">
    <source>
        <dbReference type="SAM" id="Phobius"/>
    </source>
</evidence>
<feature type="transmembrane region" description="Helical" evidence="1">
    <location>
        <begin position="84"/>
        <end position="107"/>
    </location>
</feature>
<comment type="caution">
    <text evidence="2">The sequence shown here is derived from an EMBL/GenBank/DDBJ whole genome shotgun (WGS) entry which is preliminary data.</text>
</comment>
<organism evidence="2 3">
    <name type="scientific">Operophtera brumata</name>
    <name type="common">Winter moth</name>
    <name type="synonym">Phalaena brumata</name>
    <dbReference type="NCBI Taxonomy" id="104452"/>
    <lineage>
        <taxon>Eukaryota</taxon>
        <taxon>Metazoa</taxon>
        <taxon>Ecdysozoa</taxon>
        <taxon>Arthropoda</taxon>
        <taxon>Hexapoda</taxon>
        <taxon>Insecta</taxon>
        <taxon>Pterygota</taxon>
        <taxon>Neoptera</taxon>
        <taxon>Endopterygota</taxon>
        <taxon>Lepidoptera</taxon>
        <taxon>Glossata</taxon>
        <taxon>Ditrysia</taxon>
        <taxon>Geometroidea</taxon>
        <taxon>Geometridae</taxon>
        <taxon>Larentiinae</taxon>
        <taxon>Operophtera</taxon>
    </lineage>
</organism>
<dbReference type="AlphaFoldDB" id="A0A0L7LDR3"/>
<proteinExistence type="predicted"/>
<name>A0A0L7LDR3_OPEBR</name>
<accession>A0A0L7LDR3</accession>
<dbReference type="EMBL" id="JTDY01001556">
    <property type="protein sequence ID" value="KOB73545.1"/>
    <property type="molecule type" value="Genomic_DNA"/>
</dbReference>
<protein>
    <submittedName>
        <fullName evidence="2">Uncharacterized protein</fullName>
    </submittedName>
</protein>
<keyword evidence="1" id="KW-0472">Membrane</keyword>
<dbReference type="Proteomes" id="UP000037510">
    <property type="component" value="Unassembled WGS sequence"/>
</dbReference>
<gene>
    <name evidence="2" type="ORF">OBRU01_09566</name>
</gene>